<comment type="subcellular location">
    <subcellularLocation>
        <location evidence="2">Cell membrane</location>
        <topology evidence="2">Multi-pass membrane protein</topology>
    </subcellularLocation>
</comment>
<dbReference type="InterPro" id="IPR011006">
    <property type="entry name" value="CheY-like_superfamily"/>
</dbReference>
<dbReference type="PANTHER" id="PTHR45339">
    <property type="entry name" value="HYBRID SIGNAL TRANSDUCTION HISTIDINE KINASE J"/>
    <property type="match status" value="1"/>
</dbReference>
<accession>A0ABQ3I808</accession>
<dbReference type="InterPro" id="IPR001789">
    <property type="entry name" value="Sig_transdc_resp-reg_receiver"/>
</dbReference>
<evidence type="ECO:0000256" key="14">
    <source>
        <dbReference type="PROSITE-ProRule" id="PRU00169"/>
    </source>
</evidence>
<dbReference type="InterPro" id="IPR001610">
    <property type="entry name" value="PAC"/>
</dbReference>
<dbReference type="PRINTS" id="PR00344">
    <property type="entry name" value="BCTRLSENSOR"/>
</dbReference>
<dbReference type="CDD" id="cd16922">
    <property type="entry name" value="HATPase_EvgS-ArcB-TorS-like"/>
    <property type="match status" value="1"/>
</dbReference>
<dbReference type="EC" id="2.7.13.3" evidence="3"/>
<dbReference type="CDD" id="cd17546">
    <property type="entry name" value="REC_hyHK_CKI1_RcsC-like"/>
    <property type="match status" value="1"/>
</dbReference>
<dbReference type="InterPro" id="IPR035965">
    <property type="entry name" value="PAS-like_dom_sf"/>
</dbReference>
<evidence type="ECO:0000256" key="9">
    <source>
        <dbReference type="ARBA" id="ARBA00022777"/>
    </source>
</evidence>
<comment type="catalytic activity">
    <reaction evidence="1">
        <text>ATP + protein L-histidine = ADP + protein N-phospho-L-histidine.</text>
        <dbReference type="EC" id="2.7.13.3"/>
    </reaction>
</comment>
<reference evidence="21" key="1">
    <citation type="journal article" date="2019" name="Int. J. Syst. Evol. Microbiol.">
        <title>The Global Catalogue of Microorganisms (GCM) 10K type strain sequencing project: providing services to taxonomists for standard genome sequencing and annotation.</title>
        <authorList>
            <consortium name="The Broad Institute Genomics Platform"/>
            <consortium name="The Broad Institute Genome Sequencing Center for Infectious Disease"/>
            <person name="Wu L."/>
            <person name="Ma J."/>
        </authorList>
    </citation>
    <scope>NUCLEOTIDE SEQUENCE [LARGE SCALE GENOMIC DNA]</scope>
    <source>
        <strain evidence="21">CGMCC 1.15111</strain>
    </source>
</reference>
<dbReference type="Gene3D" id="1.10.287.130">
    <property type="match status" value="1"/>
</dbReference>
<dbReference type="InterPro" id="IPR005467">
    <property type="entry name" value="His_kinase_dom"/>
</dbReference>
<dbReference type="Proteomes" id="UP000658258">
    <property type="component" value="Unassembled WGS sequence"/>
</dbReference>
<dbReference type="SMART" id="SM00065">
    <property type="entry name" value="GAF"/>
    <property type="match status" value="1"/>
</dbReference>
<dbReference type="InterPro" id="IPR036641">
    <property type="entry name" value="HPT_dom_sf"/>
</dbReference>
<keyword evidence="9" id="KW-0418">Kinase</keyword>
<evidence type="ECO:0000313" key="20">
    <source>
        <dbReference type="EMBL" id="GHE70389.1"/>
    </source>
</evidence>
<evidence type="ECO:0000256" key="3">
    <source>
        <dbReference type="ARBA" id="ARBA00012438"/>
    </source>
</evidence>
<gene>
    <name evidence="20" type="ORF">GCM10011340_27560</name>
</gene>
<dbReference type="InterPro" id="IPR004358">
    <property type="entry name" value="Sig_transdc_His_kin-like_C"/>
</dbReference>
<dbReference type="InterPro" id="IPR013767">
    <property type="entry name" value="PAS_fold"/>
</dbReference>
<evidence type="ECO:0000256" key="4">
    <source>
        <dbReference type="ARBA" id="ARBA00022475"/>
    </source>
</evidence>
<dbReference type="InterPro" id="IPR013656">
    <property type="entry name" value="PAS_4"/>
</dbReference>
<dbReference type="Gene3D" id="3.30.450.40">
    <property type="match status" value="1"/>
</dbReference>
<dbReference type="PROSITE" id="PS50109">
    <property type="entry name" value="HIS_KIN"/>
    <property type="match status" value="1"/>
</dbReference>
<dbReference type="InterPro" id="IPR003594">
    <property type="entry name" value="HATPase_dom"/>
</dbReference>
<name>A0ABQ3I808_9BACT</name>
<dbReference type="SUPFAM" id="SSF52172">
    <property type="entry name" value="CheY-like"/>
    <property type="match status" value="1"/>
</dbReference>
<dbReference type="InterPro" id="IPR003661">
    <property type="entry name" value="HisK_dim/P_dom"/>
</dbReference>
<keyword evidence="10" id="KW-0067">ATP-binding</keyword>
<organism evidence="20 21">
    <name type="scientific">Roseivirga thermotolerans</name>
    <dbReference type="NCBI Taxonomy" id="1758176"/>
    <lineage>
        <taxon>Bacteria</taxon>
        <taxon>Pseudomonadati</taxon>
        <taxon>Bacteroidota</taxon>
        <taxon>Cytophagia</taxon>
        <taxon>Cytophagales</taxon>
        <taxon>Roseivirgaceae</taxon>
        <taxon>Roseivirga</taxon>
    </lineage>
</organism>
<dbReference type="PROSITE" id="PS50113">
    <property type="entry name" value="PAC"/>
    <property type="match status" value="2"/>
</dbReference>
<dbReference type="Pfam" id="PF02518">
    <property type="entry name" value="HATPase_c"/>
    <property type="match status" value="1"/>
</dbReference>
<evidence type="ECO:0000256" key="5">
    <source>
        <dbReference type="ARBA" id="ARBA00022553"/>
    </source>
</evidence>
<feature type="modified residue" description="4-aspartylphosphate" evidence="14">
    <location>
        <position position="864"/>
    </location>
</feature>
<evidence type="ECO:0000313" key="21">
    <source>
        <dbReference type="Proteomes" id="UP000658258"/>
    </source>
</evidence>
<dbReference type="PROSITE" id="PS50110">
    <property type="entry name" value="RESPONSE_REGULATORY"/>
    <property type="match status" value="1"/>
</dbReference>
<dbReference type="SUPFAM" id="SSF55785">
    <property type="entry name" value="PYP-like sensor domain (PAS domain)"/>
    <property type="match status" value="3"/>
</dbReference>
<dbReference type="Gene3D" id="3.30.450.20">
    <property type="entry name" value="PAS domain"/>
    <property type="match status" value="3"/>
</dbReference>
<evidence type="ECO:0000256" key="13">
    <source>
        <dbReference type="ARBA" id="ARBA00023136"/>
    </source>
</evidence>
<dbReference type="Pfam" id="PF01590">
    <property type="entry name" value="GAF"/>
    <property type="match status" value="1"/>
</dbReference>
<dbReference type="InterPro" id="IPR013655">
    <property type="entry name" value="PAS_fold_3"/>
</dbReference>
<keyword evidence="12" id="KW-0902">Two-component regulatory system</keyword>
<dbReference type="SMART" id="SM00388">
    <property type="entry name" value="HisKA"/>
    <property type="match status" value="1"/>
</dbReference>
<dbReference type="RefSeq" id="WP_189630870.1">
    <property type="nucleotide sequence ID" value="NZ_BNAG01000004.1"/>
</dbReference>
<evidence type="ECO:0000256" key="15">
    <source>
        <dbReference type="SAM" id="Coils"/>
    </source>
</evidence>
<dbReference type="InterPro" id="IPR036097">
    <property type="entry name" value="HisK_dim/P_sf"/>
</dbReference>
<evidence type="ECO:0000256" key="1">
    <source>
        <dbReference type="ARBA" id="ARBA00000085"/>
    </source>
</evidence>
<dbReference type="SMART" id="SM00448">
    <property type="entry name" value="REC"/>
    <property type="match status" value="1"/>
</dbReference>
<dbReference type="PANTHER" id="PTHR45339:SF1">
    <property type="entry name" value="HYBRID SIGNAL TRANSDUCTION HISTIDINE KINASE J"/>
    <property type="match status" value="1"/>
</dbReference>
<keyword evidence="6" id="KW-0808">Transferase</keyword>
<dbReference type="Gene3D" id="3.30.565.10">
    <property type="entry name" value="Histidine kinase-like ATPase, C-terminal domain"/>
    <property type="match status" value="1"/>
</dbReference>
<evidence type="ECO:0000256" key="6">
    <source>
        <dbReference type="ARBA" id="ARBA00022679"/>
    </source>
</evidence>
<evidence type="ECO:0000256" key="12">
    <source>
        <dbReference type="ARBA" id="ARBA00023012"/>
    </source>
</evidence>
<proteinExistence type="predicted"/>
<dbReference type="CDD" id="cd00082">
    <property type="entry name" value="HisKA"/>
    <property type="match status" value="1"/>
</dbReference>
<dbReference type="SUPFAM" id="SSF55874">
    <property type="entry name" value="ATPase domain of HSP90 chaperone/DNA topoisomerase II/histidine kinase"/>
    <property type="match status" value="1"/>
</dbReference>
<dbReference type="SUPFAM" id="SSF47226">
    <property type="entry name" value="Histidine-containing phosphotransfer domain, HPT domain"/>
    <property type="match status" value="1"/>
</dbReference>
<dbReference type="InterPro" id="IPR003018">
    <property type="entry name" value="GAF"/>
</dbReference>
<keyword evidence="13" id="KW-0472">Membrane</keyword>
<dbReference type="CDD" id="cd00130">
    <property type="entry name" value="PAS"/>
    <property type="match status" value="3"/>
</dbReference>
<dbReference type="Pfam" id="PF08447">
    <property type="entry name" value="PAS_3"/>
    <property type="match status" value="1"/>
</dbReference>
<feature type="domain" description="Histidine kinase" evidence="16">
    <location>
        <begin position="568"/>
        <end position="789"/>
    </location>
</feature>
<evidence type="ECO:0000259" key="18">
    <source>
        <dbReference type="PROSITE" id="PS50112"/>
    </source>
</evidence>
<comment type="caution">
    <text evidence="20">The sequence shown here is derived from an EMBL/GenBank/DDBJ whole genome shotgun (WGS) entry which is preliminary data.</text>
</comment>
<evidence type="ECO:0000259" key="16">
    <source>
        <dbReference type="PROSITE" id="PS50109"/>
    </source>
</evidence>
<dbReference type="NCBIfam" id="TIGR00229">
    <property type="entry name" value="sensory_box"/>
    <property type="match status" value="3"/>
</dbReference>
<keyword evidence="21" id="KW-1185">Reference proteome</keyword>
<dbReference type="InterPro" id="IPR000014">
    <property type="entry name" value="PAS"/>
</dbReference>
<dbReference type="InterPro" id="IPR029016">
    <property type="entry name" value="GAF-like_dom_sf"/>
</dbReference>
<dbReference type="SMART" id="SM00387">
    <property type="entry name" value="HATPase_c"/>
    <property type="match status" value="1"/>
</dbReference>
<evidence type="ECO:0000256" key="7">
    <source>
        <dbReference type="ARBA" id="ARBA00022692"/>
    </source>
</evidence>
<keyword evidence="5 14" id="KW-0597">Phosphoprotein</keyword>
<dbReference type="SUPFAM" id="SSF55781">
    <property type="entry name" value="GAF domain-like"/>
    <property type="match status" value="1"/>
</dbReference>
<dbReference type="PROSITE" id="PS50112">
    <property type="entry name" value="PAS"/>
    <property type="match status" value="2"/>
</dbReference>
<feature type="domain" description="PAC" evidence="19">
    <location>
        <begin position="498"/>
        <end position="550"/>
    </location>
</feature>
<dbReference type="EMBL" id="BNAG01000004">
    <property type="protein sequence ID" value="GHE70389.1"/>
    <property type="molecule type" value="Genomic_DNA"/>
</dbReference>
<evidence type="ECO:0000259" key="17">
    <source>
        <dbReference type="PROSITE" id="PS50110"/>
    </source>
</evidence>
<feature type="domain" description="Response regulatory" evidence="17">
    <location>
        <begin position="815"/>
        <end position="933"/>
    </location>
</feature>
<dbReference type="SUPFAM" id="SSF47384">
    <property type="entry name" value="Homodimeric domain of signal transducing histidine kinase"/>
    <property type="match status" value="1"/>
</dbReference>
<evidence type="ECO:0000256" key="8">
    <source>
        <dbReference type="ARBA" id="ARBA00022741"/>
    </source>
</evidence>
<feature type="domain" description="PAS" evidence="18">
    <location>
        <begin position="299"/>
        <end position="370"/>
    </location>
</feature>
<keyword evidence="7" id="KW-0812">Transmembrane</keyword>
<dbReference type="Pfam" id="PF00989">
    <property type="entry name" value="PAS"/>
    <property type="match status" value="1"/>
</dbReference>
<feature type="coiled-coil region" evidence="15">
    <location>
        <begin position="534"/>
        <end position="561"/>
    </location>
</feature>
<dbReference type="InterPro" id="IPR000700">
    <property type="entry name" value="PAS-assoc_C"/>
</dbReference>
<dbReference type="SMART" id="SM00086">
    <property type="entry name" value="PAC"/>
    <property type="match status" value="2"/>
</dbReference>
<dbReference type="Pfam" id="PF00512">
    <property type="entry name" value="HisKA"/>
    <property type="match status" value="1"/>
</dbReference>
<evidence type="ECO:0000256" key="10">
    <source>
        <dbReference type="ARBA" id="ARBA00022840"/>
    </source>
</evidence>
<dbReference type="InterPro" id="IPR036890">
    <property type="entry name" value="HATPase_C_sf"/>
</dbReference>
<feature type="domain" description="PAS" evidence="18">
    <location>
        <begin position="171"/>
        <end position="241"/>
    </location>
</feature>
<dbReference type="Pfam" id="PF00072">
    <property type="entry name" value="Response_reg"/>
    <property type="match status" value="1"/>
</dbReference>
<protein>
    <recommendedName>
        <fullName evidence="3">histidine kinase</fullName>
        <ecNumber evidence="3">2.7.13.3</ecNumber>
    </recommendedName>
</protein>
<evidence type="ECO:0000259" key="19">
    <source>
        <dbReference type="PROSITE" id="PS50113"/>
    </source>
</evidence>
<evidence type="ECO:0000256" key="2">
    <source>
        <dbReference type="ARBA" id="ARBA00004651"/>
    </source>
</evidence>
<dbReference type="Pfam" id="PF08448">
    <property type="entry name" value="PAS_4"/>
    <property type="match status" value="1"/>
</dbReference>
<evidence type="ECO:0000256" key="11">
    <source>
        <dbReference type="ARBA" id="ARBA00022989"/>
    </source>
</evidence>
<keyword evidence="8" id="KW-0547">Nucleotide-binding</keyword>
<keyword evidence="15" id="KW-0175">Coiled coil</keyword>
<sequence>MIKPDFPHNERERQKALEEYEILDTLPERDFDDITQIASVICNTPIALISLIDKDRQWFKSRVGLEAPQTSRDVSFCAHAIHDPEHIFEITDARKDERFHDNPLVTEDPRIVFYAGSPLVSPEGHLLGTLCVIDRVSKKLSEEQKKSLAALSRQVVSQLELRKKNKVLEKARRQYQTLIENVDDFVFEANAKGMFTYCNPLMSEEMGFSSEELLTMHYTDLVHPDDRHRVKEFYREQIANGADDCYIEFRVLIKSNPEVELIVGQKSKLIYEEGELVKVTAISRNITREVQLQRKFDENAELYKLISESAQDLVCMHNLKGEYTYVSPSVVDNLGYTPEEILGTSPYDLMHPEDIERAQKEAHQPLLEGEKENYFEYRLRHKDGRYLWFESISTAIEDEEGKVVSLRSSTRNIQIRKEQEAIINNQRSRLESFVLATPAPVAMFDTEMKYLAYSSQWLKTYGLEGRDIIGVSHYEIFPEIGDDWKKIHSECLQGKTHRKDEDRFEREDGSIQWIKWEVRPWYNRKGDIGGVIMLTDDVTKIKEQEIELREAKEKAEIASQAKANFLSVMSHEIRTPLNAVIGMSHLLMQEDPREDQLHGLKLIRFSGENLLSLVNDILDYNKIEAGKIDLENIEFSLEELVNNIKHTHAYKADEKSIMLKLLYDKDIPSSIIGDPSRLSQVLNNLLSNAIKFTREGSVRIKVEELSRTKDEIELQFEIRDTGIGISEENLAKIFDRFVQAESYITRSFGGTGLGLSITKRLVEIMGGEIKVKSKVNEGSTFSFVLKVPYKEQSENQVDLGGNYESQKDINSLNIHVLLVEDNQANQFVATKFLEKWGVKVSLAQNGNEAIDLIKSKAFDLVLMDLQMPQKDGLTASKEIRQMEEEYFQKVPILALTASSDAGTMNRIREFGMNDIVVKPFMPSELHKKIIASIKGSASAVEPVASEKVARQVNVSLDSIKASLKSYSVSDERFTNSLLGSFILNLEEFVQQFPGYIKNKDESSANFILHKMRTTFRMCGQNDLTERIEQCIQSMAHEEERPMVPSIIEDCERLAQLLREYRGQD</sequence>
<dbReference type="SMART" id="SM00091">
    <property type="entry name" value="PAS"/>
    <property type="match status" value="3"/>
</dbReference>
<dbReference type="Gene3D" id="3.40.50.2300">
    <property type="match status" value="1"/>
</dbReference>
<feature type="domain" description="PAC" evidence="19">
    <location>
        <begin position="373"/>
        <end position="425"/>
    </location>
</feature>
<keyword evidence="11" id="KW-1133">Transmembrane helix</keyword>
<keyword evidence="4" id="KW-1003">Cell membrane</keyword>